<reference evidence="12" key="2">
    <citation type="journal article" date="2023" name="IMA Fungus">
        <title>Comparative genomic study of the Penicillium genus elucidates a diverse pangenome and 15 lateral gene transfer events.</title>
        <authorList>
            <person name="Petersen C."/>
            <person name="Sorensen T."/>
            <person name="Nielsen M.R."/>
            <person name="Sondergaard T.E."/>
            <person name="Sorensen J.L."/>
            <person name="Fitzpatrick D.A."/>
            <person name="Frisvad J.C."/>
            <person name="Nielsen K.L."/>
        </authorList>
    </citation>
    <scope>NUCLEOTIDE SEQUENCE</scope>
    <source>
        <strain evidence="12">IBT 26290</strain>
    </source>
</reference>
<dbReference type="OrthoDB" id="521512at2759"/>
<keyword evidence="8" id="KW-0249">Electron transport</keyword>
<keyword evidence="5" id="KW-0679">Respiratory chain</keyword>
<evidence type="ECO:0000256" key="3">
    <source>
        <dbReference type="ARBA" id="ARBA00005667"/>
    </source>
</evidence>
<evidence type="ECO:0000256" key="9">
    <source>
        <dbReference type="ARBA" id="ARBA00022989"/>
    </source>
</evidence>
<keyword evidence="11" id="KW-0472">Membrane</keyword>
<comment type="similarity">
    <text evidence="3">Belongs to the complex I NDUFB3 subunit family.</text>
</comment>
<comment type="caution">
    <text evidence="12">The sequence shown here is derived from an EMBL/GenBank/DDBJ whole genome shotgun (WGS) entry which is preliminary data.</text>
</comment>
<keyword evidence="4" id="KW-0813">Transport</keyword>
<gene>
    <name evidence="12" type="ORF">N7482_002954</name>
</gene>
<keyword evidence="13" id="KW-1185">Reference proteome</keyword>
<dbReference type="RefSeq" id="XP_056548685.1">
    <property type="nucleotide sequence ID" value="XM_056685079.1"/>
</dbReference>
<keyword evidence="10" id="KW-0496">Mitochondrion</keyword>
<dbReference type="AlphaFoldDB" id="A0A9W9LVL6"/>
<protein>
    <recommendedName>
        <fullName evidence="14">NADH-ubiquinone oxidoreductase B12 subunit</fullName>
    </recommendedName>
</protein>
<dbReference type="GO" id="GO:0022900">
    <property type="term" value="P:electron transport chain"/>
    <property type="evidence" value="ECO:0007669"/>
    <property type="project" value="InterPro"/>
</dbReference>
<evidence type="ECO:0000256" key="10">
    <source>
        <dbReference type="ARBA" id="ARBA00023128"/>
    </source>
</evidence>
<evidence type="ECO:0000256" key="8">
    <source>
        <dbReference type="ARBA" id="ARBA00022982"/>
    </source>
</evidence>
<name>A0A9W9LVL6_9EURO</name>
<dbReference type="Pfam" id="PF08122">
    <property type="entry name" value="NDUF_B12"/>
    <property type="match status" value="1"/>
</dbReference>
<organism evidence="12 13">
    <name type="scientific">Penicillium canariense</name>
    <dbReference type="NCBI Taxonomy" id="189055"/>
    <lineage>
        <taxon>Eukaryota</taxon>
        <taxon>Fungi</taxon>
        <taxon>Dikarya</taxon>
        <taxon>Ascomycota</taxon>
        <taxon>Pezizomycotina</taxon>
        <taxon>Eurotiomycetes</taxon>
        <taxon>Eurotiomycetidae</taxon>
        <taxon>Eurotiales</taxon>
        <taxon>Aspergillaceae</taxon>
        <taxon>Penicillium</taxon>
    </lineage>
</organism>
<keyword evidence="9" id="KW-1133">Transmembrane helix</keyword>
<comment type="function">
    <text evidence="1">Accessory subunit of the mitochondrial membrane respiratory chain NADH dehydrogenase (Complex I), that is believed not to be involved in catalysis. Complex I functions in the transfer of electrons from NADH to the respiratory chain. The immediate electron acceptor for the enzyme is believed to be ubiquinone.</text>
</comment>
<evidence type="ECO:0008006" key="14">
    <source>
        <dbReference type="Google" id="ProtNLM"/>
    </source>
</evidence>
<proteinExistence type="inferred from homology"/>
<reference evidence="12" key="1">
    <citation type="submission" date="2022-11" db="EMBL/GenBank/DDBJ databases">
        <authorList>
            <person name="Petersen C."/>
        </authorList>
    </citation>
    <scope>NUCLEOTIDE SEQUENCE</scope>
    <source>
        <strain evidence="12">IBT 26290</strain>
    </source>
</reference>
<keyword evidence="7" id="KW-0999">Mitochondrion inner membrane</keyword>
<evidence type="ECO:0000313" key="12">
    <source>
        <dbReference type="EMBL" id="KAJ5177077.1"/>
    </source>
</evidence>
<evidence type="ECO:0000256" key="7">
    <source>
        <dbReference type="ARBA" id="ARBA00022792"/>
    </source>
</evidence>
<evidence type="ECO:0000256" key="1">
    <source>
        <dbReference type="ARBA" id="ARBA00003195"/>
    </source>
</evidence>
<dbReference type="Proteomes" id="UP001149163">
    <property type="component" value="Unassembled WGS sequence"/>
</dbReference>
<accession>A0A9W9LVL6</accession>
<evidence type="ECO:0000313" key="13">
    <source>
        <dbReference type="Proteomes" id="UP001149163"/>
    </source>
</evidence>
<evidence type="ECO:0000256" key="11">
    <source>
        <dbReference type="ARBA" id="ARBA00023136"/>
    </source>
</evidence>
<evidence type="ECO:0000256" key="6">
    <source>
        <dbReference type="ARBA" id="ARBA00022692"/>
    </source>
</evidence>
<keyword evidence="6" id="KW-0812">Transmembrane</keyword>
<evidence type="ECO:0000256" key="2">
    <source>
        <dbReference type="ARBA" id="ARBA00004298"/>
    </source>
</evidence>
<dbReference type="GO" id="GO:0005743">
    <property type="term" value="C:mitochondrial inner membrane"/>
    <property type="evidence" value="ECO:0007669"/>
    <property type="project" value="UniProtKB-SubCell"/>
</dbReference>
<sequence>MPARNPTGFDLAQFKAAASPPRFTPSGIPGLASMLLIALSSDAGITTPETWRYTGPFTRWNRFKGLFPGLGIATVAFTAYCAYEHLFLKDDHHHGDAHHGEGHH</sequence>
<dbReference type="GeneID" id="81424255"/>
<comment type="subcellular location">
    <subcellularLocation>
        <location evidence="2">Mitochondrion inner membrane</location>
        <topology evidence="2">Single-pass membrane protein</topology>
        <orientation evidence="2">Matrix side</orientation>
    </subcellularLocation>
</comment>
<dbReference type="EMBL" id="JAPQKN010000001">
    <property type="protein sequence ID" value="KAJ5177077.1"/>
    <property type="molecule type" value="Genomic_DNA"/>
</dbReference>
<dbReference type="InterPro" id="IPR012576">
    <property type="entry name" value="NDUFB3"/>
</dbReference>
<evidence type="ECO:0000256" key="4">
    <source>
        <dbReference type="ARBA" id="ARBA00022448"/>
    </source>
</evidence>
<evidence type="ECO:0000256" key="5">
    <source>
        <dbReference type="ARBA" id="ARBA00022660"/>
    </source>
</evidence>